<proteinExistence type="predicted"/>
<dbReference type="SUPFAM" id="SSF51735">
    <property type="entry name" value="NAD(P)-binding Rossmann-fold domains"/>
    <property type="match status" value="1"/>
</dbReference>
<dbReference type="InterPro" id="IPR016040">
    <property type="entry name" value="NAD(P)-bd_dom"/>
</dbReference>
<feature type="domain" description="NAD(P)-binding" evidence="1">
    <location>
        <begin position="7"/>
        <end position="204"/>
    </location>
</feature>
<dbReference type="InterPro" id="IPR051606">
    <property type="entry name" value="Polyketide_Oxido-like"/>
</dbReference>
<keyword evidence="3" id="KW-1185">Reference proteome</keyword>
<dbReference type="Pfam" id="PF13460">
    <property type="entry name" value="NAD_binding_10"/>
    <property type="match status" value="1"/>
</dbReference>
<sequence>MKVLVVGATGGSGRAAVERLLSEGHEVTALARRPEALGVASQRLSVVTGDVMNPADVERAVKGQDAVIVTLGISENPLTVRMRGSARTPMDVRSAGTRNVIAAMRGHGVRKLVVQTTYGVGETWERLSLKWKLLFSLLLKPQIADTEVQEREVRESGLDWVLARPVGLTDEAATDAPFASPEGVARGMSVSRKSVGRFLVEAVAGTKYIGQSVALSAA</sequence>
<dbReference type="RefSeq" id="WP_206727075.1">
    <property type="nucleotide sequence ID" value="NZ_CP071090.1"/>
</dbReference>
<name>A0ABX7P4W0_9BACT</name>
<evidence type="ECO:0000313" key="3">
    <source>
        <dbReference type="Proteomes" id="UP000662747"/>
    </source>
</evidence>
<dbReference type="EMBL" id="CP071090">
    <property type="protein sequence ID" value="QSQ25520.1"/>
    <property type="molecule type" value="Genomic_DNA"/>
</dbReference>
<accession>A0ABX7P4W0</accession>
<dbReference type="Gene3D" id="3.40.50.720">
    <property type="entry name" value="NAD(P)-binding Rossmann-like Domain"/>
    <property type="match status" value="1"/>
</dbReference>
<dbReference type="PANTHER" id="PTHR43355:SF2">
    <property type="entry name" value="FLAVIN REDUCTASE (NADPH)"/>
    <property type="match status" value="1"/>
</dbReference>
<evidence type="ECO:0000313" key="2">
    <source>
        <dbReference type="EMBL" id="QSQ25520.1"/>
    </source>
</evidence>
<dbReference type="InterPro" id="IPR036291">
    <property type="entry name" value="NAD(P)-bd_dom_sf"/>
</dbReference>
<dbReference type="Proteomes" id="UP000662747">
    <property type="component" value="Chromosome"/>
</dbReference>
<dbReference type="PANTHER" id="PTHR43355">
    <property type="entry name" value="FLAVIN REDUCTASE (NADPH)"/>
    <property type="match status" value="1"/>
</dbReference>
<organism evidence="2 3">
    <name type="scientific">Pyxidicoccus parkwayensis</name>
    <dbReference type="NCBI Taxonomy" id="2813578"/>
    <lineage>
        <taxon>Bacteria</taxon>
        <taxon>Pseudomonadati</taxon>
        <taxon>Myxococcota</taxon>
        <taxon>Myxococcia</taxon>
        <taxon>Myxococcales</taxon>
        <taxon>Cystobacterineae</taxon>
        <taxon>Myxococcaceae</taxon>
        <taxon>Pyxidicoccus</taxon>
    </lineage>
</organism>
<gene>
    <name evidence="2" type="ORF">JY651_11545</name>
</gene>
<evidence type="ECO:0000259" key="1">
    <source>
        <dbReference type="Pfam" id="PF13460"/>
    </source>
</evidence>
<reference evidence="2 3" key="1">
    <citation type="submission" date="2021-02" db="EMBL/GenBank/DDBJ databases">
        <title>De Novo genome assembly of isolated myxobacteria.</title>
        <authorList>
            <person name="Stevens D.C."/>
        </authorList>
    </citation>
    <scope>NUCLEOTIDE SEQUENCE [LARGE SCALE GENOMIC DNA]</scope>
    <source>
        <strain evidence="3">SCPEA02</strain>
    </source>
</reference>
<protein>
    <submittedName>
        <fullName evidence="2">SDR family oxidoreductase</fullName>
    </submittedName>
</protein>